<feature type="coiled-coil region" evidence="1">
    <location>
        <begin position="391"/>
        <end position="437"/>
    </location>
</feature>
<evidence type="ECO:0000313" key="3">
    <source>
        <dbReference type="EMBL" id="AWX69341.1"/>
    </source>
</evidence>
<dbReference type="EMBL" id="CP030140">
    <property type="protein sequence ID" value="AWX69341.1"/>
    <property type="molecule type" value="Genomic_DNA"/>
</dbReference>
<organism evidence="3 4">
    <name type="scientific">[Mycoplasma] anseris</name>
    <dbReference type="NCBI Taxonomy" id="92400"/>
    <lineage>
        <taxon>Bacteria</taxon>
        <taxon>Bacillati</taxon>
        <taxon>Mycoplasmatota</taxon>
        <taxon>Mycoplasmoidales</taxon>
        <taxon>Metamycoplasmataceae</taxon>
        <taxon>Metamycoplasma</taxon>
    </lineage>
</organism>
<gene>
    <name evidence="3" type="ORF">DP065_01045</name>
</gene>
<dbReference type="Proteomes" id="UP000250218">
    <property type="component" value="Chromosome"/>
</dbReference>
<sequence length="1551" mass="178802">MSRNRKVKIILATMLGLVAAGVTAGTAYVLLRNDIDNNLKLDIEKLINEINSFKDNKLNTDLKKHLKNKALMLVDNLNKAKSNKKNSELKAILEKTNYDFSLLKKQNEYVDLANEVGEYLKTIGTKEYQEIYDTLNNQLNDSNNKVEIAKTVDDIAHEIDELRNKLDYAKKEVENHIASSKRNSLIEKFNKLAEDIKVELNNWNDPKYDNLKNSLNTNVNKAKEIILNPNSTIEDIENQIKELTDKFNNSKHQKEIIAAKSEFGNLVSLINDETSSWNDPKYSTIKDELDDFIHNKTEEVTNENNSVENIKAKIEEVKSKYEESKNKKAEIDSLSEEQLHNRLVNELRQKAKEIKTETSKWSTPKFDDIKKPLLDLVKNKESIADIETTTTKELSDAIKELKTEYKKALDAKKAIELNDAKAKFNDLKNEIINEIKKWNDDKYTDIRTNLENSISTKNDTVGNENESIEAIERVISNLRDEYANAISTKAIIDAKSEFDKVLEKANILKDDHKLENYEIIKHYLVNQINLTTNSVETTPTVENINNQKSILENAIEKTNKDYEIAKAGDEYISIFSKAQSLHKKLENNSAEKIKLDQVMVETKNTVEAHDRTKQSIEAATTKLKNVMSEIEESLANKALKEFTDALNKLKTYQKSLSAWNTNAAQPLTIRINDYDQKSKAPNINNELFKQYTKEINELITNTINNVLSSTIDKARTYSKSAPANEYPSIQSKLNNKIAEYNNTSSWSETDKDSKSLELHNYVATIKNEIKEKAYSTFKSLKSNALSYISGDYTDSTTISKINELKSLLSSYDSYNENTDESQLVVANKEIDKRLSEINNYIEHDKFLTLEKTVQDFIKDPSKANEVKFKLNNVLPGIKNKELTEFANKNTLGIRAQYTALKNVFDFATKFNEYYDLKKVFQSLETKYPLYNDEQFFIDAKKVFTSLKTEEVPTINNTDLNKADEMINKFRPVVNQLRQTIMEKERARNTTLSAEALRVADAASTNPFAFKEVLTYKQDIAPLVNYSANPDDIANRRYEKITDEFYGKNNLLADKIKNINDINNSVANKFISNDIKTWTTNTIKETENTLTELNSRAAIYNDGVTYNFARRLIKSEFIKLFNRVTNKFNDYKQKFNQNQNNIAYSIAVQTYAKTIEELYIYYMSSADVDWIKHRGAGQSTTWQKLTRKYYGSQYGANWRGLFTNETGKRIIPKISNYPSRFKNNVISSITDGFSSIFGHESSRNLNIVLTQDGYIPIVTNTLNYVDKFIEILNNMSSIVKEMDSKISDKAKLNQILNHLNSKLQSISSNFTKSVDKYEVMSRTDLQQEFFNMKQQITTWLSNYKSESSSKNIRHEGATLYLEDRLKDYEGVITTSGSFDEQKVALRSLYDAFNNAKRIADNKTSGVVANEHKSFLKSENTNLLIEFFEILIKSQEKYNFSFKNPIQWLPVYKADTIMDEDWYHDKDSNGNIVNSNFINFDEHEWNWQKKYNVLKSRVDFGLVFNMFPSYATESITTIIYHANYAYQLGRYEEAYNKLKNEIKKYDPSFGDPK</sequence>
<keyword evidence="2" id="KW-0732">Signal</keyword>
<proteinExistence type="predicted"/>
<feature type="signal peptide" evidence="2">
    <location>
        <begin position="1"/>
        <end position="24"/>
    </location>
</feature>
<accession>A0A2Z4NCP6</accession>
<dbReference type="RefSeq" id="WP_033178718.1">
    <property type="nucleotide sequence ID" value="NZ_CP030140.1"/>
</dbReference>
<keyword evidence="1" id="KW-0175">Coiled coil</keyword>
<feature type="chain" id="PRO_5016244279" evidence="2">
    <location>
        <begin position="25"/>
        <end position="1551"/>
    </location>
</feature>
<dbReference type="KEGG" id="mane:DP065_01045"/>
<feature type="coiled-coil region" evidence="1">
    <location>
        <begin position="293"/>
        <end position="357"/>
    </location>
</feature>
<evidence type="ECO:0000256" key="1">
    <source>
        <dbReference type="SAM" id="Coils"/>
    </source>
</evidence>
<name>A0A2Z4NCP6_9BACT</name>
<evidence type="ECO:0000313" key="4">
    <source>
        <dbReference type="Proteomes" id="UP000250218"/>
    </source>
</evidence>
<evidence type="ECO:0000256" key="2">
    <source>
        <dbReference type="SAM" id="SignalP"/>
    </source>
</evidence>
<feature type="coiled-coil region" evidence="1">
    <location>
        <begin position="461"/>
        <end position="488"/>
    </location>
</feature>
<keyword evidence="4" id="KW-1185">Reference proteome</keyword>
<protein>
    <submittedName>
        <fullName evidence="3">Uncharacterized protein</fullName>
    </submittedName>
</protein>
<feature type="coiled-coil region" evidence="1">
    <location>
        <begin position="125"/>
        <end position="179"/>
    </location>
</feature>
<reference evidence="4" key="1">
    <citation type="submission" date="2018-06" db="EMBL/GenBank/DDBJ databases">
        <title>Complete genome sequences of Mycoplasma anatis, M. anseris and M. cloacale type strains.</title>
        <authorList>
            <person name="Grozner D."/>
            <person name="Forro B."/>
            <person name="Sulyok K.M."/>
            <person name="Marton S."/>
            <person name="Kreizinger Z."/>
            <person name="Banyai K."/>
            <person name="Gyuranecz M."/>
        </authorList>
    </citation>
    <scope>NUCLEOTIDE SEQUENCE [LARGE SCALE GENOMIC DNA]</scope>
    <source>
        <strain evidence="4">ATCC 49234</strain>
    </source>
</reference>